<organism evidence="2 3">
    <name type="scientific">Sphaerisporangium rhizosphaerae</name>
    <dbReference type="NCBI Taxonomy" id="2269375"/>
    <lineage>
        <taxon>Bacteria</taxon>
        <taxon>Bacillati</taxon>
        <taxon>Actinomycetota</taxon>
        <taxon>Actinomycetes</taxon>
        <taxon>Streptosporangiales</taxon>
        <taxon>Streptosporangiaceae</taxon>
        <taxon>Sphaerisporangium</taxon>
    </lineage>
</organism>
<accession>A0ABW2P9L5</accession>
<evidence type="ECO:0000313" key="2">
    <source>
        <dbReference type="EMBL" id="MFC7384720.1"/>
    </source>
</evidence>
<evidence type="ECO:0008006" key="4">
    <source>
        <dbReference type="Google" id="ProtNLM"/>
    </source>
</evidence>
<evidence type="ECO:0000256" key="1">
    <source>
        <dbReference type="SAM" id="SignalP"/>
    </source>
</evidence>
<comment type="caution">
    <text evidence="2">The sequence shown here is derived from an EMBL/GenBank/DDBJ whole genome shotgun (WGS) entry which is preliminary data.</text>
</comment>
<dbReference type="Proteomes" id="UP001596496">
    <property type="component" value="Unassembled WGS sequence"/>
</dbReference>
<evidence type="ECO:0000313" key="3">
    <source>
        <dbReference type="Proteomes" id="UP001596496"/>
    </source>
</evidence>
<keyword evidence="3" id="KW-1185">Reference proteome</keyword>
<dbReference type="RefSeq" id="WP_380828543.1">
    <property type="nucleotide sequence ID" value="NZ_JBHTCG010000013.1"/>
</dbReference>
<proteinExistence type="predicted"/>
<dbReference type="EMBL" id="JBHTCG010000013">
    <property type="protein sequence ID" value="MFC7384720.1"/>
    <property type="molecule type" value="Genomic_DNA"/>
</dbReference>
<name>A0ABW2P9L5_9ACTN</name>
<gene>
    <name evidence="2" type="ORF">ACFQSB_21080</name>
</gene>
<keyword evidence="1" id="KW-0732">Signal</keyword>
<feature type="chain" id="PRO_5045536074" description="Secreted protein" evidence="1">
    <location>
        <begin position="22"/>
        <end position="125"/>
    </location>
</feature>
<feature type="signal peptide" evidence="1">
    <location>
        <begin position="1"/>
        <end position="21"/>
    </location>
</feature>
<reference evidence="3" key="1">
    <citation type="journal article" date="2019" name="Int. J. Syst. Evol. Microbiol.">
        <title>The Global Catalogue of Microorganisms (GCM) 10K type strain sequencing project: providing services to taxonomists for standard genome sequencing and annotation.</title>
        <authorList>
            <consortium name="The Broad Institute Genomics Platform"/>
            <consortium name="The Broad Institute Genome Sequencing Center for Infectious Disease"/>
            <person name="Wu L."/>
            <person name="Ma J."/>
        </authorList>
    </citation>
    <scope>NUCLEOTIDE SEQUENCE [LARGE SCALE GENOMIC DNA]</scope>
    <source>
        <strain evidence="3">CECT 7649</strain>
    </source>
</reference>
<protein>
    <recommendedName>
        <fullName evidence="4">Secreted protein</fullName>
    </recommendedName>
</protein>
<sequence length="125" mass="13756">MAAVLASVLLPAVPAPTTATADSSPISRLWLSADRSSFAGRCVSGHAMDRTGRRVTFRFPLSVDVGRAPVTLRRRLCTANRAYRWHRVDFTLDGGSRCMALQSHWIVRRITAAVHQSVRRISVAV</sequence>